<evidence type="ECO:0000313" key="1">
    <source>
        <dbReference type="EMBL" id="PWJ61647.1"/>
    </source>
</evidence>
<gene>
    <name evidence="1" type="ORF">B0H03_1153</name>
</gene>
<protein>
    <recommendedName>
        <fullName evidence="3">Ig-like domain-containing protein</fullName>
    </recommendedName>
</protein>
<proteinExistence type="predicted"/>
<organism evidence="1 2">
    <name type="scientific">Rathayibacter iranicus NCPPB 2253 = VKM Ac-1602</name>
    <dbReference type="NCBI Taxonomy" id="1328868"/>
    <lineage>
        <taxon>Bacteria</taxon>
        <taxon>Bacillati</taxon>
        <taxon>Actinomycetota</taxon>
        <taxon>Actinomycetes</taxon>
        <taxon>Micrococcales</taxon>
        <taxon>Microbacteriaceae</taxon>
        <taxon>Rathayibacter</taxon>
    </lineage>
</organism>
<evidence type="ECO:0008006" key="3">
    <source>
        <dbReference type="Google" id="ProtNLM"/>
    </source>
</evidence>
<evidence type="ECO:0000313" key="2">
    <source>
        <dbReference type="Proteomes" id="UP000245674"/>
    </source>
</evidence>
<sequence length="165" mass="17267">MTATPANAAVVGACTMKANNPHPSGHVSGRINTEGSMICTVGMTEIYIRAYLEKSNGASWAGDTESWLGTPANKTYSSFANAPCSEGPATFRTRVSYSFTSPPGVSPAYTSNIMYSPWIPTACGSSRSAQTTEASGAWTSDKALTDEVTAKTTPTGVELIFSFEG</sequence>
<keyword evidence="2" id="KW-1185">Reference proteome</keyword>
<comment type="caution">
    <text evidence="1">The sequence shown here is derived from an EMBL/GenBank/DDBJ whole genome shotgun (WGS) entry which is preliminary data.</text>
</comment>
<accession>A0ABX5LEY4</accession>
<reference evidence="1 2" key="1">
    <citation type="submission" date="2018-03" db="EMBL/GenBank/DDBJ databases">
        <title>Genomic Encyclopedia of Type Strains, Phase III (KMG-III): the genomes of soil and plant-associated and newly described type strains.</title>
        <authorList>
            <person name="Whitman W."/>
        </authorList>
    </citation>
    <scope>NUCLEOTIDE SEQUENCE [LARGE SCALE GENOMIC DNA]</scope>
    <source>
        <strain evidence="1 2">VKM Ac-1602</strain>
    </source>
</reference>
<dbReference type="RefSeq" id="WP_127843991.1">
    <property type="nucleotide sequence ID" value="NZ_QGDV01000015.1"/>
</dbReference>
<name>A0ABX5LEY4_9MICO</name>
<dbReference type="EMBL" id="QGDV01000015">
    <property type="protein sequence ID" value="PWJ61647.1"/>
    <property type="molecule type" value="Genomic_DNA"/>
</dbReference>
<dbReference type="Proteomes" id="UP000245674">
    <property type="component" value="Unassembled WGS sequence"/>
</dbReference>